<feature type="transmembrane region" description="Helical" evidence="1">
    <location>
        <begin position="86"/>
        <end position="110"/>
    </location>
</feature>
<feature type="transmembrane region" description="Helical" evidence="1">
    <location>
        <begin position="6"/>
        <end position="27"/>
    </location>
</feature>
<dbReference type="Pfam" id="PF05940">
    <property type="entry name" value="NnrS"/>
    <property type="match status" value="1"/>
</dbReference>
<keyword evidence="1" id="KW-1133">Transmembrane helix</keyword>
<keyword evidence="3" id="KW-1185">Reference proteome</keyword>
<comment type="caution">
    <text evidence="2">The sequence shown here is derived from an EMBL/GenBank/DDBJ whole genome shotgun (WGS) entry which is preliminary data.</text>
</comment>
<feature type="transmembrane region" description="Helical" evidence="1">
    <location>
        <begin position="314"/>
        <end position="333"/>
    </location>
</feature>
<feature type="transmembrane region" description="Helical" evidence="1">
    <location>
        <begin position="282"/>
        <end position="302"/>
    </location>
</feature>
<feature type="transmembrane region" description="Helical" evidence="1">
    <location>
        <begin position="249"/>
        <end position="270"/>
    </location>
</feature>
<dbReference type="RefSeq" id="WP_136359536.1">
    <property type="nucleotide sequence ID" value="NZ_SSNY01000011.1"/>
</dbReference>
<feature type="transmembrane region" description="Helical" evidence="1">
    <location>
        <begin position="156"/>
        <end position="183"/>
    </location>
</feature>
<dbReference type="Proteomes" id="UP000306441">
    <property type="component" value="Unassembled WGS sequence"/>
</dbReference>
<protein>
    <submittedName>
        <fullName evidence="2">NnrS family protein</fullName>
    </submittedName>
</protein>
<evidence type="ECO:0000313" key="2">
    <source>
        <dbReference type="EMBL" id="THF55498.1"/>
    </source>
</evidence>
<keyword evidence="1" id="KW-0812">Transmembrane</keyword>
<evidence type="ECO:0000313" key="3">
    <source>
        <dbReference type="Proteomes" id="UP000306441"/>
    </source>
</evidence>
<dbReference type="EMBL" id="SSNY01000011">
    <property type="protein sequence ID" value="THF55498.1"/>
    <property type="molecule type" value="Genomic_DNA"/>
</dbReference>
<dbReference type="InterPro" id="IPR010266">
    <property type="entry name" value="NnrS"/>
</dbReference>
<feature type="transmembrane region" description="Helical" evidence="1">
    <location>
        <begin position="131"/>
        <end position="150"/>
    </location>
</feature>
<feature type="transmembrane region" description="Helical" evidence="1">
    <location>
        <begin position="219"/>
        <end position="237"/>
    </location>
</feature>
<organism evidence="2 3">
    <name type="scientific">Ollibium composti</name>
    <dbReference type="NCBI Taxonomy" id="2675109"/>
    <lineage>
        <taxon>Bacteria</taxon>
        <taxon>Pseudomonadati</taxon>
        <taxon>Pseudomonadota</taxon>
        <taxon>Alphaproteobacteria</taxon>
        <taxon>Hyphomicrobiales</taxon>
        <taxon>Phyllobacteriaceae</taxon>
        <taxon>Ollibium</taxon>
    </lineage>
</organism>
<proteinExistence type="predicted"/>
<feature type="transmembrane region" description="Helical" evidence="1">
    <location>
        <begin position="339"/>
        <end position="362"/>
    </location>
</feature>
<feature type="transmembrane region" description="Helical" evidence="1">
    <location>
        <begin position="195"/>
        <end position="213"/>
    </location>
</feature>
<reference evidence="2 3" key="1">
    <citation type="submission" date="2019-04" db="EMBL/GenBank/DDBJ databases">
        <title>Mesorhizobium composti sp. nov., isolated from compost.</title>
        <authorList>
            <person name="Lin S.-Y."/>
            <person name="Hameed A."/>
            <person name="Hsieh Y.-T."/>
            <person name="Young C.-C."/>
        </authorList>
    </citation>
    <scope>NUCLEOTIDE SEQUENCE [LARGE SCALE GENOMIC DNA]</scope>
    <source>
        <strain evidence="2 3">CC-YTH430</strain>
    </source>
</reference>
<name>A0ABY2Q386_9HYPH</name>
<evidence type="ECO:0000256" key="1">
    <source>
        <dbReference type="SAM" id="Phobius"/>
    </source>
</evidence>
<sequence>MPSHPYKPFFLIAALDATLGIAVWLPWESMSGRIDTTGTNAGDWHRNVLLFGTIPAILAGFLLTALPRWTGRPVVPPPLPRGLVGLWLGVRVASLISTAAGLALSATFMLAVSSIAAAQIIAARDRRDFKILGLLCVFCGSIMLTATGGAPASYRLAVASLLGLVMVIGGRVTPALTCAFLGGRGVSVDPEPSRAVEGLSAALAGAALIVWVLAPQHPATGILGAGAAVAHAVRLLRWRGWRSRASASVTALHFGYGWIVVGFILLGLYVLNPNRFSQAAAVHAWTIGAIGTMSIAIMSSMIRKHSRRPFSRNGAAAAAFVSVTVSAVARVLAEAFPAWASAGTELSATFWIAAFVLFLWAFRDVLLRR</sequence>
<accession>A0ABY2Q386</accession>
<keyword evidence="1" id="KW-0472">Membrane</keyword>
<feature type="transmembrane region" description="Helical" evidence="1">
    <location>
        <begin position="48"/>
        <end position="66"/>
    </location>
</feature>
<gene>
    <name evidence="2" type="ORF">E6C48_17875</name>
</gene>